<dbReference type="PANTHER" id="PTHR20275:SF26">
    <property type="entry name" value="NADH KINASE POS5, MITOCHONDRIAL"/>
    <property type="match status" value="1"/>
</dbReference>
<dbReference type="SUPFAM" id="SSF111331">
    <property type="entry name" value="NAD kinase/diacylglycerol kinase-like"/>
    <property type="match status" value="1"/>
</dbReference>
<feature type="region of interest" description="Disordered" evidence="8">
    <location>
        <begin position="274"/>
        <end position="316"/>
    </location>
</feature>
<dbReference type="PANTHER" id="PTHR20275">
    <property type="entry name" value="NAD KINASE"/>
    <property type="match status" value="1"/>
</dbReference>
<dbReference type="InterPro" id="IPR016064">
    <property type="entry name" value="NAD/diacylglycerol_kinase_sf"/>
</dbReference>
<dbReference type="EMBL" id="MU853554">
    <property type="protein sequence ID" value="KAK4148292.1"/>
    <property type="molecule type" value="Genomic_DNA"/>
</dbReference>
<evidence type="ECO:0000313" key="10">
    <source>
        <dbReference type="Proteomes" id="UP001302676"/>
    </source>
</evidence>
<dbReference type="GO" id="GO:0003951">
    <property type="term" value="F:NAD+ kinase activity"/>
    <property type="evidence" value="ECO:0007669"/>
    <property type="project" value="InterPro"/>
</dbReference>
<dbReference type="RefSeq" id="XP_062641663.1">
    <property type="nucleotide sequence ID" value="XM_062778976.1"/>
</dbReference>
<evidence type="ECO:0000313" key="9">
    <source>
        <dbReference type="EMBL" id="KAK4148292.1"/>
    </source>
</evidence>
<evidence type="ECO:0000256" key="1">
    <source>
        <dbReference type="ARBA" id="ARBA00010995"/>
    </source>
</evidence>
<organism evidence="9 10">
    <name type="scientific">Dichotomopilus funicola</name>
    <dbReference type="NCBI Taxonomy" id="1934379"/>
    <lineage>
        <taxon>Eukaryota</taxon>
        <taxon>Fungi</taxon>
        <taxon>Dikarya</taxon>
        <taxon>Ascomycota</taxon>
        <taxon>Pezizomycotina</taxon>
        <taxon>Sordariomycetes</taxon>
        <taxon>Sordariomycetidae</taxon>
        <taxon>Sordariales</taxon>
        <taxon>Chaetomiaceae</taxon>
        <taxon>Dichotomopilus</taxon>
    </lineage>
</organism>
<evidence type="ECO:0000256" key="6">
    <source>
        <dbReference type="ARBA" id="ARBA00022857"/>
    </source>
</evidence>
<evidence type="ECO:0000256" key="3">
    <source>
        <dbReference type="ARBA" id="ARBA00022741"/>
    </source>
</evidence>
<sequence>MAVAPLGRQTCWTARGSGGLRRQAFYRTFSVSAHRKQILSAASLPDRITPHYQQRSKTGSLLSLHWPQPPRNVLLMPKLHAPHVTVKAIEFAKHIYNNYPGLNIVFESHVANDIHEALPFPIYVVDPGLATTLFPQKIDLVTTMGGDGTILRAASLFSTHNSVPPILSFSMGTIGFLGEWNFNEYKRAWRECYMSGCSVAVEDLVDPHTSAAVKGTSPSSESQLDFSPTPGGWDSVRGNGQCMGLARSSKILLRNRLRVGIYDSDGRNINEQLLPTSTAEPDLGPPGNSTSSLDSSNKDSESSGRSSSSSTRDRKLLTTDSALSPPYIHAINEVSIDRGSHPHLAIIDIYINSHFLTEAVADGILISTPTGSTAYSLSAGGSIIHPLVKSLLLTPISPRSLSFRPLVLPLQTQIVLKLSKRNRGRELPVSIDGKRRVGVTIDMEVRVEGEPLEKGPDGWRGGVPCVIRSTSKRGRGGAGGDMDGIAEDDDSWVGGLNGLLKFNYPFGEPGEEA</sequence>
<reference evidence="9" key="1">
    <citation type="journal article" date="2023" name="Mol. Phylogenet. Evol.">
        <title>Genome-scale phylogeny and comparative genomics of the fungal order Sordariales.</title>
        <authorList>
            <person name="Hensen N."/>
            <person name="Bonometti L."/>
            <person name="Westerberg I."/>
            <person name="Brannstrom I.O."/>
            <person name="Guillou S."/>
            <person name="Cros-Aarteil S."/>
            <person name="Calhoun S."/>
            <person name="Haridas S."/>
            <person name="Kuo A."/>
            <person name="Mondo S."/>
            <person name="Pangilinan J."/>
            <person name="Riley R."/>
            <person name="LaButti K."/>
            <person name="Andreopoulos B."/>
            <person name="Lipzen A."/>
            <person name="Chen C."/>
            <person name="Yan M."/>
            <person name="Daum C."/>
            <person name="Ng V."/>
            <person name="Clum A."/>
            <person name="Steindorff A."/>
            <person name="Ohm R.A."/>
            <person name="Martin F."/>
            <person name="Silar P."/>
            <person name="Natvig D.O."/>
            <person name="Lalanne C."/>
            <person name="Gautier V."/>
            <person name="Ament-Velasquez S.L."/>
            <person name="Kruys A."/>
            <person name="Hutchinson M.I."/>
            <person name="Powell A.J."/>
            <person name="Barry K."/>
            <person name="Miller A.N."/>
            <person name="Grigoriev I.V."/>
            <person name="Debuchy R."/>
            <person name="Gladieux P."/>
            <person name="Hiltunen Thoren M."/>
            <person name="Johannesson H."/>
        </authorList>
    </citation>
    <scope>NUCLEOTIDE SEQUENCE</scope>
    <source>
        <strain evidence="9">CBS 141.50</strain>
    </source>
</reference>
<dbReference type="GO" id="GO:0006741">
    <property type="term" value="P:NADP+ biosynthetic process"/>
    <property type="evidence" value="ECO:0007669"/>
    <property type="project" value="InterPro"/>
</dbReference>
<dbReference type="InterPro" id="IPR017437">
    <property type="entry name" value="ATP-NAD_kinase_PpnK-typ_C"/>
</dbReference>
<dbReference type="FunFam" id="2.60.200.30:FF:000009">
    <property type="entry name" value="Poly(P)/ATP NAD kinase"/>
    <property type="match status" value="1"/>
</dbReference>
<dbReference type="GO" id="GO:0005524">
    <property type="term" value="F:ATP binding"/>
    <property type="evidence" value="ECO:0007669"/>
    <property type="project" value="UniProtKB-KW"/>
</dbReference>
<gene>
    <name evidence="9" type="ORF">C8A04DRAFT_24098</name>
</gene>
<accession>A0AAN6VBD7</accession>
<dbReference type="AlphaFoldDB" id="A0AAN6VBD7"/>
<keyword evidence="2" id="KW-0808">Transferase</keyword>
<comment type="caution">
    <text evidence="9">The sequence shown here is derived from an EMBL/GenBank/DDBJ whole genome shotgun (WGS) entry which is preliminary data.</text>
</comment>
<keyword evidence="4 9" id="KW-0418">Kinase</keyword>
<proteinExistence type="inferred from homology"/>
<dbReference type="Gene3D" id="3.40.50.10330">
    <property type="entry name" value="Probable inorganic polyphosphate/atp-NAD kinase, domain 1"/>
    <property type="match status" value="1"/>
</dbReference>
<evidence type="ECO:0000256" key="4">
    <source>
        <dbReference type="ARBA" id="ARBA00022777"/>
    </source>
</evidence>
<dbReference type="FunFam" id="3.40.50.10330:FF:000033">
    <property type="entry name" value="NADH kinase, variant 3"/>
    <property type="match status" value="1"/>
</dbReference>
<keyword evidence="3" id="KW-0547">Nucleotide-binding</keyword>
<dbReference type="HAMAP" id="MF_00361">
    <property type="entry name" value="NAD_kinase"/>
    <property type="match status" value="1"/>
</dbReference>
<evidence type="ECO:0000256" key="5">
    <source>
        <dbReference type="ARBA" id="ARBA00022840"/>
    </source>
</evidence>
<keyword evidence="10" id="KW-1185">Reference proteome</keyword>
<feature type="region of interest" description="Disordered" evidence="8">
    <location>
        <begin position="210"/>
        <end position="233"/>
    </location>
</feature>
<evidence type="ECO:0000256" key="2">
    <source>
        <dbReference type="ARBA" id="ARBA00022679"/>
    </source>
</evidence>
<feature type="compositionally biased region" description="Polar residues" evidence="8">
    <location>
        <begin position="216"/>
        <end position="226"/>
    </location>
</feature>
<dbReference type="Pfam" id="PF01513">
    <property type="entry name" value="NAD_kinase"/>
    <property type="match status" value="1"/>
</dbReference>
<dbReference type="InterPro" id="IPR002504">
    <property type="entry name" value="NADK"/>
</dbReference>
<protein>
    <submittedName>
        <fullName evidence="9">ATP-NAD kinase-like domain-containing protein</fullName>
    </submittedName>
</protein>
<evidence type="ECO:0000256" key="8">
    <source>
        <dbReference type="SAM" id="MobiDB-lite"/>
    </source>
</evidence>
<name>A0AAN6VBD7_9PEZI</name>
<dbReference type="InterPro" id="IPR017438">
    <property type="entry name" value="ATP-NAD_kinase_N"/>
</dbReference>
<dbReference type="Pfam" id="PF20143">
    <property type="entry name" value="NAD_kinase_C"/>
    <property type="match status" value="1"/>
</dbReference>
<reference evidence="9" key="2">
    <citation type="submission" date="2023-05" db="EMBL/GenBank/DDBJ databases">
        <authorList>
            <consortium name="Lawrence Berkeley National Laboratory"/>
            <person name="Steindorff A."/>
            <person name="Hensen N."/>
            <person name="Bonometti L."/>
            <person name="Westerberg I."/>
            <person name="Brannstrom I.O."/>
            <person name="Guillou S."/>
            <person name="Cros-Aarteil S."/>
            <person name="Calhoun S."/>
            <person name="Haridas S."/>
            <person name="Kuo A."/>
            <person name="Mondo S."/>
            <person name="Pangilinan J."/>
            <person name="Riley R."/>
            <person name="Labutti K."/>
            <person name="Andreopoulos B."/>
            <person name="Lipzen A."/>
            <person name="Chen C."/>
            <person name="Yanf M."/>
            <person name="Daum C."/>
            <person name="Ng V."/>
            <person name="Clum A."/>
            <person name="Ohm R."/>
            <person name="Martin F."/>
            <person name="Silar P."/>
            <person name="Natvig D."/>
            <person name="Lalanne C."/>
            <person name="Gautier V."/>
            <person name="Ament-Velasquez S.L."/>
            <person name="Kruys A."/>
            <person name="Hutchinson M.I."/>
            <person name="Powell A.J."/>
            <person name="Barry K."/>
            <person name="Miller A.N."/>
            <person name="Grigoriev I.V."/>
            <person name="Debuchy R."/>
            <person name="Gladieux P."/>
            <person name="Thoren M.H."/>
            <person name="Johannesson H."/>
        </authorList>
    </citation>
    <scope>NUCLEOTIDE SEQUENCE</scope>
    <source>
        <strain evidence="9">CBS 141.50</strain>
    </source>
</reference>
<dbReference type="Gene3D" id="2.60.200.30">
    <property type="entry name" value="Probable inorganic polyphosphate/atp-NAD kinase, domain 2"/>
    <property type="match status" value="1"/>
</dbReference>
<keyword evidence="7" id="KW-0520">NAD</keyword>
<keyword evidence="5" id="KW-0067">ATP-binding</keyword>
<keyword evidence="6" id="KW-0521">NADP</keyword>
<dbReference type="Proteomes" id="UP001302676">
    <property type="component" value="Unassembled WGS sequence"/>
</dbReference>
<dbReference type="GO" id="GO:0019674">
    <property type="term" value="P:NAD+ metabolic process"/>
    <property type="evidence" value="ECO:0007669"/>
    <property type="project" value="InterPro"/>
</dbReference>
<dbReference type="GeneID" id="87815589"/>
<evidence type="ECO:0000256" key="7">
    <source>
        <dbReference type="ARBA" id="ARBA00023027"/>
    </source>
</evidence>
<comment type="similarity">
    <text evidence="1">Belongs to the NAD kinase family.</text>
</comment>